<organism evidence="1 2">
    <name type="scientific">[Clostridium] cellulosi</name>
    <dbReference type="NCBI Taxonomy" id="29343"/>
    <lineage>
        <taxon>Bacteria</taxon>
        <taxon>Bacillati</taxon>
        <taxon>Bacillota</taxon>
        <taxon>Clostridia</taxon>
        <taxon>Eubacteriales</taxon>
        <taxon>Oscillospiraceae</taxon>
        <taxon>Oscillospiraceae incertae sedis</taxon>
    </lineage>
</organism>
<dbReference type="PANTHER" id="PTHR36454">
    <property type="entry name" value="LMO2823 PROTEIN"/>
    <property type="match status" value="1"/>
</dbReference>
<evidence type="ECO:0000313" key="1">
    <source>
        <dbReference type="EMBL" id="CDZ23809.1"/>
    </source>
</evidence>
<keyword evidence="2" id="KW-1185">Reference proteome</keyword>
<dbReference type="InterPro" id="IPR008323">
    <property type="entry name" value="UCP033563"/>
</dbReference>
<dbReference type="Pfam" id="PF06245">
    <property type="entry name" value="DUF1015"/>
    <property type="match status" value="1"/>
</dbReference>
<dbReference type="PATRIC" id="fig|29343.3.peg.712"/>
<dbReference type="STRING" id="29343.CCDG5_0680"/>
<reference evidence="2" key="1">
    <citation type="submission" date="2014-07" db="EMBL/GenBank/DDBJ databases">
        <authorList>
            <person name="Wibberg D."/>
        </authorList>
    </citation>
    <scope>NUCLEOTIDE SEQUENCE [LARGE SCALE GENOMIC DNA]</scope>
    <source>
        <strain evidence="2">DG5</strain>
    </source>
</reference>
<protein>
    <recommendedName>
        <fullName evidence="3">DUF1015 domain-containing protein</fullName>
    </recommendedName>
</protein>
<gene>
    <name evidence="1" type="ORF">CCDG5_0680</name>
</gene>
<sequence>MNEKFCKLGFRPADILLPKNCNMEKWSVVACDQYTSEPEYWKSVEDFVGNAPSTLHMILPEAELNADGVEERISSINKNMDDYLDSGVFKEIKESFILVERTLKNGDVRTGLVGAVDLEQYDYNKGAASLIRATEGTVLERIPPRVRVREGASLELPHVMLLIDDPECTVIEPLTEQKAQLETLYDFDLMFGSGHIKGYRVSGKALDSVADALSALGDPTSFNKKYGLENKPVLLFAVGDGNHSLATAKECWERIKKTLPCGEYNHPARYALVELVNIHDKSLNFEPIHRVVFETDPDKIIREFLNFYPSAKLGEGEGQRIEFVSAQKRGVLTVKNPESGLAVGTLQNFLDQYIKKNGGRVDYVHGEEVAESLGSKPGNIGFLLPPMGKSELFTTIITDGVLPRKTFSMGHAYDKRFYLECRKIK</sequence>
<dbReference type="EMBL" id="LM995447">
    <property type="protein sequence ID" value="CDZ23809.1"/>
    <property type="molecule type" value="Genomic_DNA"/>
</dbReference>
<evidence type="ECO:0000313" key="2">
    <source>
        <dbReference type="Proteomes" id="UP000032431"/>
    </source>
</evidence>
<name>A0A078KRQ8_9FIRM</name>
<dbReference type="KEGG" id="ccel:CCDG5_0680"/>
<dbReference type="AlphaFoldDB" id="A0A078KRQ8"/>
<dbReference type="HOGENOM" id="CLU_036573_0_0_9"/>
<evidence type="ECO:0008006" key="3">
    <source>
        <dbReference type="Google" id="ProtNLM"/>
    </source>
</evidence>
<dbReference type="PANTHER" id="PTHR36454:SF1">
    <property type="entry name" value="DUF1015 DOMAIN-CONTAINING PROTEIN"/>
    <property type="match status" value="1"/>
</dbReference>
<dbReference type="Proteomes" id="UP000032431">
    <property type="component" value="Chromosome I"/>
</dbReference>
<dbReference type="OrthoDB" id="6396832at2"/>
<accession>A0A078KRQ8</accession>
<proteinExistence type="predicted"/>